<feature type="domain" description="UBX" evidence="6">
    <location>
        <begin position="369"/>
        <end position="453"/>
    </location>
</feature>
<dbReference type="Pfam" id="PF09409">
    <property type="entry name" value="PUB"/>
    <property type="match status" value="1"/>
</dbReference>
<dbReference type="SUPFAM" id="SSF54236">
    <property type="entry name" value="Ubiquitin-like"/>
    <property type="match status" value="1"/>
</dbReference>
<evidence type="ECO:0000256" key="3">
    <source>
        <dbReference type="ARBA" id="ARBA00023136"/>
    </source>
</evidence>
<keyword evidence="2" id="KW-0833">Ubl conjugation pathway</keyword>
<dbReference type="InterPro" id="IPR013087">
    <property type="entry name" value="Znf_C2H2_type"/>
</dbReference>
<dbReference type="PROSITE" id="PS50157">
    <property type="entry name" value="ZINC_FINGER_C2H2_2"/>
    <property type="match status" value="1"/>
</dbReference>
<dbReference type="GO" id="GO:0016020">
    <property type="term" value="C:membrane"/>
    <property type="evidence" value="ECO:0007669"/>
    <property type="project" value="UniProtKB-SubCell"/>
</dbReference>
<keyword evidence="3" id="KW-0472">Membrane</keyword>
<organism evidence="8 9">
    <name type="scientific">Dipteronia sinensis</name>
    <dbReference type="NCBI Taxonomy" id="43782"/>
    <lineage>
        <taxon>Eukaryota</taxon>
        <taxon>Viridiplantae</taxon>
        <taxon>Streptophyta</taxon>
        <taxon>Embryophyta</taxon>
        <taxon>Tracheophyta</taxon>
        <taxon>Spermatophyta</taxon>
        <taxon>Magnoliopsida</taxon>
        <taxon>eudicotyledons</taxon>
        <taxon>Gunneridae</taxon>
        <taxon>Pentapetalae</taxon>
        <taxon>rosids</taxon>
        <taxon>malvids</taxon>
        <taxon>Sapindales</taxon>
        <taxon>Sapindaceae</taxon>
        <taxon>Hippocastanoideae</taxon>
        <taxon>Acereae</taxon>
        <taxon>Dipteronia</taxon>
    </lineage>
</organism>
<evidence type="ECO:0000256" key="2">
    <source>
        <dbReference type="ARBA" id="ARBA00022786"/>
    </source>
</evidence>
<sequence>MDDMKDKMKGFMKKVNYLTSSSSGKFKGQGRVLGSSSAGPNNPNLARSNPHYLNSNTNPKPTPPNPSSSSSNRNNSSLPHKLLASDENKSGSVNVQGSNPKPVNGFDPYDSLITTGKRLQNGYSLNVFDCPICGQSFRTEDEVSQHVESCVNSSNNENSIDNNDANVVGALSDESRTEIEVCVGGFLLRSPNEASVEVVRTLLRNVVREPENGKFRRIRMSNLRIREAIGEVVGGVELLEVIGFELRDEGGEMWAVMEAPDEKRIGLITKAIELLGQRKVEEPPKVERSDGAPAANGERVEPEKFDRQVKVFFAVPENVAARIQLPDSFYNLSIAELKREAESRKKKIDESQQLIPKSYREKQAQAAKKRHTKTMIRIQFPDQVVLQAFFRPWEQTTALYEFVSNSLKEPSLQFELVHPIPVRRRVIPHFAAEGKKPTTLEGEDLVPSALIKFKPIETDSVVFTGLCNELLEIIEPLV</sequence>
<evidence type="ECO:0008006" key="10">
    <source>
        <dbReference type="Google" id="ProtNLM"/>
    </source>
</evidence>
<dbReference type="CDD" id="cd09212">
    <property type="entry name" value="PUB"/>
    <property type="match status" value="1"/>
</dbReference>
<feature type="region of interest" description="Disordered" evidence="5">
    <location>
        <begin position="282"/>
        <end position="301"/>
    </location>
</feature>
<dbReference type="InterPro" id="IPR001012">
    <property type="entry name" value="UBX_dom"/>
</dbReference>
<dbReference type="InterPro" id="IPR018997">
    <property type="entry name" value="PUB_domain"/>
</dbReference>
<reference evidence="8" key="1">
    <citation type="journal article" date="2023" name="Plant J.">
        <title>Genome sequences and population genomics provide insights into the demographic history, inbreeding, and mutation load of two 'living fossil' tree species of Dipteronia.</title>
        <authorList>
            <person name="Feng Y."/>
            <person name="Comes H.P."/>
            <person name="Chen J."/>
            <person name="Zhu S."/>
            <person name="Lu R."/>
            <person name="Zhang X."/>
            <person name="Li P."/>
            <person name="Qiu J."/>
            <person name="Olsen K.M."/>
            <person name="Qiu Y."/>
        </authorList>
    </citation>
    <scope>NUCLEOTIDE SEQUENCE</scope>
    <source>
        <strain evidence="8">NBL</strain>
    </source>
</reference>
<dbReference type="FunFam" id="3.10.20.90:FF:000185">
    <property type="entry name" value="UBX domain-containing protein 6"/>
    <property type="match status" value="1"/>
</dbReference>
<comment type="caution">
    <text evidence="8">The sequence shown here is derived from an EMBL/GenBank/DDBJ whole genome shotgun (WGS) entry which is preliminary data.</text>
</comment>
<dbReference type="PANTHER" id="PTHR47694">
    <property type="entry name" value="PLANT UBX DOMAIN-CONTAINING PROTEIN 2"/>
    <property type="match status" value="1"/>
</dbReference>
<dbReference type="GO" id="GO:0050832">
    <property type="term" value="P:defense response to fungus"/>
    <property type="evidence" value="ECO:0007669"/>
    <property type="project" value="TreeGrafter"/>
</dbReference>
<dbReference type="Pfam" id="PF00789">
    <property type="entry name" value="UBX"/>
    <property type="match status" value="1"/>
</dbReference>
<evidence type="ECO:0000259" key="7">
    <source>
        <dbReference type="PROSITE" id="PS50157"/>
    </source>
</evidence>
<keyword evidence="9" id="KW-1185">Reference proteome</keyword>
<keyword evidence="4" id="KW-0479">Metal-binding</keyword>
<feature type="compositionally biased region" description="Low complexity" evidence="5">
    <location>
        <begin position="67"/>
        <end position="77"/>
    </location>
</feature>
<protein>
    <recommendedName>
        <fullName evidence="10">UBX domain-containing protein</fullName>
    </recommendedName>
</protein>
<dbReference type="AlphaFoldDB" id="A0AAE0EBF5"/>
<evidence type="ECO:0000256" key="1">
    <source>
        <dbReference type="ARBA" id="ARBA00004170"/>
    </source>
</evidence>
<dbReference type="Gene3D" id="1.20.58.2190">
    <property type="match status" value="1"/>
</dbReference>
<feature type="domain" description="C2H2-type" evidence="7">
    <location>
        <begin position="128"/>
        <end position="157"/>
    </location>
</feature>
<dbReference type="InterPro" id="IPR029071">
    <property type="entry name" value="Ubiquitin-like_domsf"/>
</dbReference>
<evidence type="ECO:0000313" key="8">
    <source>
        <dbReference type="EMBL" id="KAK3221934.1"/>
    </source>
</evidence>
<feature type="compositionally biased region" description="Polar residues" evidence="5">
    <location>
        <begin position="90"/>
        <end position="101"/>
    </location>
</feature>
<dbReference type="GO" id="GO:0008270">
    <property type="term" value="F:zinc ion binding"/>
    <property type="evidence" value="ECO:0007669"/>
    <property type="project" value="UniProtKB-KW"/>
</dbReference>
<evidence type="ECO:0000256" key="5">
    <source>
        <dbReference type="SAM" id="MobiDB-lite"/>
    </source>
</evidence>
<name>A0AAE0EBF5_9ROSI</name>
<feature type="region of interest" description="Disordered" evidence="5">
    <location>
        <begin position="17"/>
        <end position="107"/>
    </location>
</feature>
<keyword evidence="4" id="KW-0862">Zinc</keyword>
<dbReference type="Gene3D" id="3.10.20.90">
    <property type="entry name" value="Phosphatidylinositol 3-kinase Catalytic Subunit, Chain A, domain 1"/>
    <property type="match status" value="1"/>
</dbReference>
<dbReference type="PROSITE" id="PS50033">
    <property type="entry name" value="UBX"/>
    <property type="match status" value="1"/>
</dbReference>
<accession>A0AAE0EBF5</accession>
<dbReference type="InterPro" id="IPR036339">
    <property type="entry name" value="PUB-like_dom_sf"/>
</dbReference>
<dbReference type="SMART" id="SM00580">
    <property type="entry name" value="PUG"/>
    <property type="match status" value="1"/>
</dbReference>
<proteinExistence type="predicted"/>
<feature type="compositionally biased region" description="Polar residues" evidence="5">
    <location>
        <begin position="34"/>
        <end position="53"/>
    </location>
</feature>
<gene>
    <name evidence="8" type="ORF">Dsin_008959</name>
</gene>
<dbReference type="SUPFAM" id="SSF143503">
    <property type="entry name" value="PUG domain-like"/>
    <property type="match status" value="1"/>
</dbReference>
<keyword evidence="4" id="KW-0863">Zinc-finger</keyword>
<evidence type="ECO:0000313" key="9">
    <source>
        <dbReference type="Proteomes" id="UP001281410"/>
    </source>
</evidence>
<dbReference type="PANTHER" id="PTHR47694:SF1">
    <property type="entry name" value="PLANT UBX DOMAIN-CONTAINING PROTEIN 2"/>
    <property type="match status" value="1"/>
</dbReference>
<dbReference type="Proteomes" id="UP001281410">
    <property type="component" value="Unassembled WGS sequence"/>
</dbReference>
<evidence type="ECO:0000259" key="6">
    <source>
        <dbReference type="PROSITE" id="PS50033"/>
    </source>
</evidence>
<evidence type="ECO:0000256" key="4">
    <source>
        <dbReference type="PROSITE-ProRule" id="PRU00042"/>
    </source>
</evidence>
<dbReference type="EMBL" id="JANJYJ010000003">
    <property type="protein sequence ID" value="KAK3221934.1"/>
    <property type="molecule type" value="Genomic_DNA"/>
</dbReference>
<comment type="subcellular location">
    <subcellularLocation>
        <location evidence="1">Membrane</location>
        <topology evidence="1">Peripheral membrane protein</topology>
    </subcellularLocation>
</comment>